<name>A0A504X0M0_LEIDO</name>
<evidence type="ECO:0000256" key="1">
    <source>
        <dbReference type="SAM" id="MobiDB-lite"/>
    </source>
</evidence>
<sequence length="2079" mass="227237">MPTADKPKPCKRFGTFGDPDRVLTQVEREFYANMARIRKKRTQKKEKPPAEGAHRKGKEKRGNESEMSREKSTDKLFALRKRSLTPADAASRSALPAPSSPPRDNRLAVLSAVCLLDRAAPLVEEPDRRKPRDRAASECVSSCTQHMPEPRRGFGFNDQHAPESLCKPGDSILLPSRYQSARSGHESTPRWQRQRRAPKGLLVSAGNSPDHTPDVPLETGLVEKLQRMKVLSVPQTASQEFPKRGNSNPSSVMSGGGDGENVDLSRVAGLSDDKAGVEGRIGMALGAHHREYFSGGSFRIHGLTDEQMPTLEVLAAIEKLLKVRKESKTTSMRTDRTTKQEPKEEAATQKRRDHGNAHSAPTPKPKATASAGKGSQARASSFPSLIRSALQAAAAAITPARTSPSFRKGGFPGPFCCINGKASRHGLAEKMGRRAAQGALRKDVYTQTKSPSGATAVDEACRQYVEQCRREEQELKKLIEWERQRAGTAPGKVSAAIYSAALSGTTTGGDSAVAASSSPARKVAGVSAFSHHRPTSATSLGAPTEERVSPRSSSADRTKRRRSPACRNGRPTPLSCTDLGHLNTNKSTRQRSGSRPPAHAYPFLAGMADDACDASSESTPSAQPKIAFAGAGGGGVSPNKAARMTAVTIPTPMREAGGSRSRPFEAHLQDPDNLASFTAALFYEPSSAEESHMSSRAISVVDISSTANHCGTSEPVSVTEETVQEMVKAYSTADSPQMNTLHENAGARSDPTRQRANSVGVATEPSSSPSAGQRESRQGVLSGAPVHTASFDGSGIGVSIDDAYETGSDLYVFPFLLECRGGTSPQQQNVHLLQHVESLSHHSRCAILVEFGRCSITATAREPRDLQNVITTLGAPSQGHYQHFLAACALCGAFAETQRIGRAMPAALLETASSLLEDASLKVSQLLMTCMLISTTSDDPQKAAMAINFLQGARLPQFKCLVTRLAQAQQTQVLLRLYQTHTVTDPAKMQLLLGSLSPEAFEQLPKEEQATLGIVALRLLCRHHPQWVAQYLTARVYEQVSLNTVVDAALKELVQKACVFLATRGALKDSLSLFTATAHLLGLDQPTLQTVLERYYVSTFPVEIGHYLLEGEGRHMLATFSEPLNCLISRRAWRRLGGHTDLILRLLDKSILSNEPVDLLNMLPEARRAYFARGCRELQDTRGIPHINWIFCMPSAAERTAFAHRFYNHAKLQDLPNERIEYLSFLPFPEAIQIGAAYVTSSDATIRSQLIRACVGSLRYYPEHLPAALAFCAQRPKEQDGWRREMFKAWAALPHGFWRRTATHISDNTLQDTLTQLIQAAYSAKDMSDRTLRALERLLFRLVGPQTNFAVSQLATLIRKRKQFTACNGDWDDFLQLAQLYPRAVPVLVASLLPLAQMLLDSDNMWATIRILESLLDNKTVVKVLRREAPAPSNGEPEIWTMVHDVLQAGMSSTDSGVAAVSLRLYARHFAQQLAVELPDLIAQRKDWITVSRVQRLVCDVLQGPLLDMLVIPIENIPTGRFYHANSKSLAFVCELPVENAHRWTDRQQIRYAQSCLQAIYTPLALEAFQCSRLIKNLARLPSVSSTTSWTDADGNARSLLTLATDAHPEHGEYAMRFALQALGQLDGDAAAVQALQNALDVADQRMDALRALATALRRAPSAEAVRVLEPVLTGKQVTAQKEALHLLGAKCDNVAYARIVQFAAERHLPMPAEEDGDCGGVAALSATAATAPGSTEEAVLTMHRDVRAALVTALFHFLDKPQVWSYYAFIVTHDQVAEQCAVAAAESAINAREESDGDTDDASTADSYEKQVTTPSSAACVAMSTLPWALLRLPWQVREYQVLLRRLLRHPVRDVRVSALHKLATVPPYDDLELCKAIAEYLDECTSPEIVQSVLRCMLRCTAEEAAPFLISVIFTVQPDASLESVASVLCGIMRCAAAHEHKLLRTVATEVAEQLIAARRQPTIAVSLIFELDISEWVSRLTTMEAAGLMHPGAAAAVIRAVQGDSSAIRDMDAAERLEQAVLRKHPSALMRRLGLAILLEACEKRGWSEDRKLSLRLYCKDTDLWVSSDARMVRQE</sequence>
<proteinExistence type="predicted"/>
<feature type="region of interest" description="Disordered" evidence="1">
    <location>
        <begin position="34"/>
        <end position="105"/>
    </location>
</feature>
<feature type="region of interest" description="Disordered" evidence="1">
    <location>
        <begin position="525"/>
        <end position="639"/>
    </location>
</feature>
<dbReference type="VEuPathDB" id="TriTrypDB:LdBPK_312230.1"/>
<feature type="compositionally biased region" description="Low complexity" evidence="1">
    <location>
        <begin position="86"/>
        <end position="97"/>
    </location>
</feature>
<feature type="compositionally biased region" description="Basic and acidic residues" evidence="1">
    <location>
        <begin position="544"/>
        <end position="557"/>
    </location>
</feature>
<dbReference type="VEuPathDB" id="TriTrypDB:LDHU3_31.3960"/>
<dbReference type="SUPFAM" id="SSF48371">
    <property type="entry name" value="ARM repeat"/>
    <property type="match status" value="1"/>
</dbReference>
<feature type="compositionally biased region" description="Polar residues" evidence="1">
    <location>
        <begin position="764"/>
        <end position="773"/>
    </location>
</feature>
<evidence type="ECO:0000313" key="2">
    <source>
        <dbReference type="EMBL" id="TPP42546.1"/>
    </source>
</evidence>
<accession>A0A504X0M0</accession>
<evidence type="ECO:0000313" key="3">
    <source>
        <dbReference type="Proteomes" id="UP000318447"/>
    </source>
</evidence>
<protein>
    <submittedName>
        <fullName evidence="2">Uncharacterized protein</fullName>
    </submittedName>
</protein>
<feature type="compositionally biased region" description="Basic and acidic residues" evidence="1">
    <location>
        <begin position="45"/>
        <end position="74"/>
    </location>
</feature>
<dbReference type="VEuPathDB" id="TriTrypDB:LdBPK_312240.1"/>
<dbReference type="VEuPathDB" id="TriTrypDB:LdCL_310030300"/>
<feature type="compositionally biased region" description="Low complexity" evidence="1">
    <location>
        <begin position="359"/>
        <end position="375"/>
    </location>
</feature>
<dbReference type="Proteomes" id="UP000318447">
    <property type="component" value="Unassembled WGS sequence"/>
</dbReference>
<dbReference type="EMBL" id="RHLC01000006">
    <property type="protein sequence ID" value="TPP42546.1"/>
    <property type="molecule type" value="Genomic_DNA"/>
</dbReference>
<reference evidence="3" key="1">
    <citation type="submission" date="2019-02" db="EMBL/GenBank/DDBJ databases">
        <title>FDA dAtabase for Regulatory Grade micrObial Sequences (FDA-ARGOS): Supporting development and validation of Infectious Disease Dx tests.</title>
        <authorList>
            <person name="Duncan R."/>
            <person name="Fisher C."/>
            <person name="Tallon L."/>
            <person name="Sadzewicz L."/>
            <person name="Sengamalay N."/>
            <person name="Ott S."/>
            <person name="Godinez A."/>
            <person name="Nagaraj S."/>
            <person name="Vavikolanu K."/>
            <person name="Nadendla S."/>
            <person name="Aluvathingal J."/>
            <person name="Sichtig H."/>
        </authorList>
    </citation>
    <scope>NUCLEOTIDE SEQUENCE [LARGE SCALE GENOMIC DNA]</scope>
    <source>
        <strain evidence="3">FDAARGOS_361</strain>
    </source>
</reference>
<dbReference type="InterPro" id="IPR016024">
    <property type="entry name" value="ARM-type_fold"/>
</dbReference>
<feature type="region of interest" description="Disordered" evidence="1">
    <location>
        <begin position="731"/>
        <end position="786"/>
    </location>
</feature>
<dbReference type="VEuPathDB" id="TriTrypDB:LDHU3_31.3950"/>
<feature type="compositionally biased region" description="Polar residues" evidence="1">
    <location>
        <begin position="235"/>
        <end position="253"/>
    </location>
</feature>
<dbReference type="VEuPathDB" id="TriTrypDB:LdCL_310030400"/>
<comment type="caution">
    <text evidence="2">The sequence shown here is derived from an EMBL/GenBank/DDBJ whole genome shotgun (WGS) entry which is preliminary data.</text>
</comment>
<gene>
    <name evidence="2" type="ORF">CGC21_11155</name>
</gene>
<organism evidence="2 3">
    <name type="scientific">Leishmania donovani</name>
    <dbReference type="NCBI Taxonomy" id="5661"/>
    <lineage>
        <taxon>Eukaryota</taxon>
        <taxon>Discoba</taxon>
        <taxon>Euglenozoa</taxon>
        <taxon>Kinetoplastea</taxon>
        <taxon>Metakinetoplastina</taxon>
        <taxon>Trypanosomatida</taxon>
        <taxon>Trypanosomatidae</taxon>
        <taxon>Leishmaniinae</taxon>
        <taxon>Leishmania</taxon>
    </lineage>
</organism>
<feature type="region of interest" description="Disordered" evidence="1">
    <location>
        <begin position="326"/>
        <end position="382"/>
    </location>
</feature>
<feature type="compositionally biased region" description="Polar residues" evidence="1">
    <location>
        <begin position="732"/>
        <end position="742"/>
    </location>
</feature>
<feature type="compositionally biased region" description="Basic and acidic residues" evidence="1">
    <location>
        <begin position="326"/>
        <end position="356"/>
    </location>
</feature>
<feature type="compositionally biased region" description="Polar residues" evidence="1">
    <location>
        <begin position="582"/>
        <end position="593"/>
    </location>
</feature>
<feature type="region of interest" description="Disordered" evidence="1">
    <location>
        <begin position="235"/>
        <end position="256"/>
    </location>
</feature>